<organism evidence="3 4">
    <name type="scientific">Trametes pubescens</name>
    <name type="common">White-rot fungus</name>
    <dbReference type="NCBI Taxonomy" id="154538"/>
    <lineage>
        <taxon>Eukaryota</taxon>
        <taxon>Fungi</taxon>
        <taxon>Dikarya</taxon>
        <taxon>Basidiomycota</taxon>
        <taxon>Agaricomycotina</taxon>
        <taxon>Agaricomycetes</taxon>
        <taxon>Polyporales</taxon>
        <taxon>Polyporaceae</taxon>
        <taxon>Trametes</taxon>
    </lineage>
</organism>
<proteinExistence type="inferred from homology"/>
<dbReference type="SUPFAM" id="SSF54637">
    <property type="entry name" value="Thioesterase/thiol ester dehydrase-isomerase"/>
    <property type="match status" value="1"/>
</dbReference>
<keyword evidence="4" id="KW-1185">Reference proteome</keyword>
<accession>A0A1M2V4J4</accession>
<gene>
    <name evidence="3" type="ORF">TRAPUB_7014</name>
</gene>
<evidence type="ECO:0000256" key="1">
    <source>
        <dbReference type="ARBA" id="ARBA00038476"/>
    </source>
</evidence>
<dbReference type="PANTHER" id="PTHR12475">
    <property type="match status" value="1"/>
</dbReference>
<dbReference type="InterPro" id="IPR051490">
    <property type="entry name" value="THEM6_lcsJ_thioesterase"/>
</dbReference>
<feature type="region of interest" description="Disordered" evidence="2">
    <location>
        <begin position="218"/>
        <end position="258"/>
    </location>
</feature>
<evidence type="ECO:0000313" key="4">
    <source>
        <dbReference type="Proteomes" id="UP000184267"/>
    </source>
</evidence>
<sequence>MQALLQTFSGMSVADLAGLLTTRTLQIVPSIAKYLVVFLFLVQIRSWPFTWHWRVWSPVFALRGRFLLHKCSNLLRSPATRKVKNLEWLEEFSPIGANPFEKQFTYKMWAGPDDCDFNLHLSNSSYPKHLDGARFRYALQCGPTFFRAGGWMGLGGKQRLRLQVVRYLTDPPPPATHFTFLREIPMFAHYEMRVGLLTFDSKWLFIVTRFVTKAKPKGKKAAIKSASPPPASAGNPSLHTANGLNTGTSTPLPSDASAAPNAKALAAQLIERPEPDGAVLNCLSISEVVCKIGRITVPPALVYAMDGFCAVSPEGKPYSRTNLPPHWDRVRALRGDAHPGLVLPGKPALKKLREYYTHGWREEPEDARWWEQALGGEVEERRLKALAAMQGLRRGMEEARTY</sequence>
<evidence type="ECO:0000313" key="3">
    <source>
        <dbReference type="EMBL" id="OJT02447.1"/>
    </source>
</evidence>
<evidence type="ECO:0008006" key="5">
    <source>
        <dbReference type="Google" id="ProtNLM"/>
    </source>
</evidence>
<dbReference type="InterPro" id="IPR029069">
    <property type="entry name" value="HotDog_dom_sf"/>
</dbReference>
<dbReference type="OMA" id="THGWREE"/>
<dbReference type="PANTHER" id="PTHR12475:SF4">
    <property type="entry name" value="PROTEIN THEM6"/>
    <property type="match status" value="1"/>
</dbReference>
<reference evidence="3 4" key="1">
    <citation type="submission" date="2016-10" db="EMBL/GenBank/DDBJ databases">
        <title>Genome sequence of the basidiomycete white-rot fungus Trametes pubescens.</title>
        <authorList>
            <person name="Makela M.R."/>
            <person name="Granchi Z."/>
            <person name="Peng M."/>
            <person name="De Vries R.P."/>
            <person name="Grigoriev I."/>
            <person name="Riley R."/>
            <person name="Hilden K."/>
        </authorList>
    </citation>
    <scope>NUCLEOTIDE SEQUENCE [LARGE SCALE GENOMIC DNA]</scope>
    <source>
        <strain evidence="3 4">FBCC735</strain>
    </source>
</reference>
<protein>
    <recommendedName>
        <fullName evidence="5">Protein THEM6</fullName>
    </recommendedName>
</protein>
<dbReference type="Proteomes" id="UP000184267">
    <property type="component" value="Unassembled WGS sequence"/>
</dbReference>
<name>A0A1M2V4J4_TRAPU</name>
<feature type="compositionally biased region" description="Polar residues" evidence="2">
    <location>
        <begin position="238"/>
        <end position="252"/>
    </location>
</feature>
<comment type="similarity">
    <text evidence="1">Belongs to the lcsJ thioesterase family.</text>
</comment>
<comment type="caution">
    <text evidence="3">The sequence shown here is derived from an EMBL/GenBank/DDBJ whole genome shotgun (WGS) entry which is preliminary data.</text>
</comment>
<dbReference type="Pfam" id="PF13279">
    <property type="entry name" value="4HBT_2"/>
    <property type="match status" value="1"/>
</dbReference>
<dbReference type="AlphaFoldDB" id="A0A1M2V4J4"/>
<dbReference type="CDD" id="cd00586">
    <property type="entry name" value="4HBT"/>
    <property type="match status" value="1"/>
</dbReference>
<dbReference type="EMBL" id="MNAD01001670">
    <property type="protein sequence ID" value="OJT02447.1"/>
    <property type="molecule type" value="Genomic_DNA"/>
</dbReference>
<evidence type="ECO:0000256" key="2">
    <source>
        <dbReference type="SAM" id="MobiDB-lite"/>
    </source>
</evidence>
<dbReference type="OrthoDB" id="265761at2759"/>